<evidence type="ECO:0000313" key="6">
    <source>
        <dbReference type="Proteomes" id="UP000016648"/>
    </source>
</evidence>
<feature type="signal peptide" evidence="3">
    <location>
        <begin position="1"/>
        <end position="22"/>
    </location>
</feature>
<dbReference type="PROSITE" id="PS51257">
    <property type="entry name" value="PROKAR_LIPOPROTEIN"/>
    <property type="match status" value="1"/>
</dbReference>
<evidence type="ECO:0000256" key="2">
    <source>
        <dbReference type="ARBA" id="ARBA00023157"/>
    </source>
</evidence>
<evidence type="ECO:0000259" key="4">
    <source>
        <dbReference type="SMART" id="SM00560"/>
    </source>
</evidence>
<dbReference type="Pfam" id="PF13385">
    <property type="entry name" value="Laminin_G_3"/>
    <property type="match status" value="1"/>
</dbReference>
<feature type="chain" id="PRO_5004633304" evidence="3">
    <location>
        <begin position="23"/>
        <end position="397"/>
    </location>
</feature>
<reference evidence="5 6" key="1">
    <citation type="submission" date="2013-08" db="EMBL/GenBank/DDBJ databases">
        <authorList>
            <person name="Durkin A.S."/>
            <person name="Haft D.R."/>
            <person name="McCorrison J."/>
            <person name="Torralba M."/>
            <person name="Gillis M."/>
            <person name="Haft D.H."/>
            <person name="Methe B."/>
            <person name="Sutton G."/>
            <person name="Nelson K.E."/>
        </authorList>
    </citation>
    <scope>NUCLEOTIDE SEQUENCE [LARGE SCALE GENOMIC DNA]</scope>
    <source>
        <strain evidence="5 6">F0067</strain>
    </source>
</reference>
<evidence type="ECO:0000313" key="5">
    <source>
        <dbReference type="EMBL" id="ERK38472.1"/>
    </source>
</evidence>
<keyword evidence="2" id="KW-1015">Disulfide bond</keyword>
<dbReference type="PATRIC" id="fig|1115809.3.peg.2262"/>
<accession>U2QI46</accession>
<evidence type="ECO:0000256" key="3">
    <source>
        <dbReference type="SAM" id="SignalP"/>
    </source>
</evidence>
<keyword evidence="1 3" id="KW-0732">Signal</keyword>
<dbReference type="Gene3D" id="2.60.40.1740">
    <property type="entry name" value="hypothetical protein (bacova_03559)"/>
    <property type="match status" value="1"/>
</dbReference>
<comment type="caution">
    <text evidence="5">The sequence shown here is derived from an EMBL/GenBank/DDBJ whole genome shotgun (WGS) entry which is preliminary data.</text>
</comment>
<keyword evidence="6" id="KW-1185">Reference proteome</keyword>
<dbReference type="Gene3D" id="2.60.120.200">
    <property type="match status" value="1"/>
</dbReference>
<organism evidence="5 6">
    <name type="scientific">Segatella baroniae F0067</name>
    <dbReference type="NCBI Taxonomy" id="1115809"/>
    <lineage>
        <taxon>Bacteria</taxon>
        <taxon>Pseudomonadati</taxon>
        <taxon>Bacteroidota</taxon>
        <taxon>Bacteroidia</taxon>
        <taxon>Bacteroidales</taxon>
        <taxon>Prevotellaceae</taxon>
        <taxon>Segatella</taxon>
    </lineage>
</organism>
<dbReference type="SUPFAM" id="SSF49899">
    <property type="entry name" value="Concanavalin A-like lectins/glucanases"/>
    <property type="match status" value="1"/>
</dbReference>
<dbReference type="AlphaFoldDB" id="U2QI46"/>
<dbReference type="Proteomes" id="UP000016648">
    <property type="component" value="Unassembled WGS sequence"/>
</dbReference>
<gene>
    <name evidence="5" type="ORF">HMPREF9135_1490</name>
</gene>
<protein>
    <submittedName>
        <fullName evidence="5">PF08522 domain protein</fullName>
    </submittedName>
</protein>
<dbReference type="RefSeq" id="WP_021590463.1">
    <property type="nucleotide sequence ID" value="NZ_AWEY01000038.1"/>
</dbReference>
<dbReference type="Pfam" id="PF08522">
    <property type="entry name" value="BT_3987-like_N"/>
    <property type="match status" value="1"/>
</dbReference>
<sequence length="397" mass="44012">MKLTIKKHLWAAAILLGLAACTEDVSVDAVFITAAEKSPVTNFSVKQEGDALGITVSSALIAKSDVQTELAIDNSLVESYNSAHGEGYQTLPEGTFSLSDKTVVIKNGQYRSSNVKLTINKIDNLKKGMNYLVPVRMTSSTKGYPQLPGSDVLYVVVNRTLLMNVPRLNGGNCFKVTFKDNDVSRFQNMDAFTLEARVNLWEMPKYYGGNLMGIMGFPENSNVEKSAWLFVDGTPDRVGGEGNVPVFMFGLKQWDVYAGRLGYNIAKNEWYHVAGVFANNKISLYIDGILFAEADYPKKVSFTNNFYIGAAPGVQNGFYLKGSINECRFWTRALTPQELKNPLHQCFVEVDSKGLEGYWKLDDKADECKDYTGHGHTAKKDGYGQITWQTEVPCPSK</sequence>
<evidence type="ECO:0000256" key="1">
    <source>
        <dbReference type="ARBA" id="ARBA00022729"/>
    </source>
</evidence>
<dbReference type="InterPro" id="IPR013728">
    <property type="entry name" value="BT_3987-like_N"/>
</dbReference>
<dbReference type="InterPro" id="IPR006558">
    <property type="entry name" value="LamG-like"/>
</dbReference>
<proteinExistence type="predicted"/>
<feature type="domain" description="LamG-like jellyroll fold" evidence="4">
    <location>
        <begin position="190"/>
        <end position="337"/>
    </location>
</feature>
<dbReference type="EMBL" id="AWEY01000038">
    <property type="protein sequence ID" value="ERK38472.1"/>
    <property type="molecule type" value="Genomic_DNA"/>
</dbReference>
<name>U2QI46_9BACT</name>
<dbReference type="SMART" id="SM00560">
    <property type="entry name" value="LamGL"/>
    <property type="match status" value="1"/>
</dbReference>
<dbReference type="InterPro" id="IPR013320">
    <property type="entry name" value="ConA-like_dom_sf"/>
</dbReference>
<dbReference type="GO" id="GO:0005975">
    <property type="term" value="P:carbohydrate metabolic process"/>
    <property type="evidence" value="ECO:0007669"/>
    <property type="project" value="UniProtKB-ARBA"/>
</dbReference>
<dbReference type="GO" id="GO:0004553">
    <property type="term" value="F:hydrolase activity, hydrolyzing O-glycosyl compounds"/>
    <property type="evidence" value="ECO:0007669"/>
    <property type="project" value="UniProtKB-ARBA"/>
</dbReference>